<dbReference type="SUPFAM" id="SSF103473">
    <property type="entry name" value="MFS general substrate transporter"/>
    <property type="match status" value="1"/>
</dbReference>
<dbReference type="GO" id="GO:0022857">
    <property type="term" value="F:transmembrane transporter activity"/>
    <property type="evidence" value="ECO:0007669"/>
    <property type="project" value="InterPro"/>
</dbReference>
<feature type="transmembrane region" description="Helical" evidence="5">
    <location>
        <begin position="175"/>
        <end position="195"/>
    </location>
</feature>
<evidence type="ECO:0000313" key="8">
    <source>
        <dbReference type="Proteomes" id="UP000267035"/>
    </source>
</evidence>
<gene>
    <name evidence="7" type="ORF">EBQ25_10955</name>
</gene>
<dbReference type="PROSITE" id="PS50850">
    <property type="entry name" value="MFS"/>
    <property type="match status" value="1"/>
</dbReference>
<keyword evidence="3 5" id="KW-0472">Membrane</keyword>
<dbReference type="PANTHER" id="PTHR23546:SF1">
    <property type="entry name" value="MEMBRANE PROTEIN"/>
    <property type="match status" value="1"/>
</dbReference>
<dbReference type="InterPro" id="IPR020846">
    <property type="entry name" value="MFS_dom"/>
</dbReference>
<protein>
    <submittedName>
        <fullName evidence="7">MFS transporter</fullName>
    </submittedName>
</protein>
<feature type="compositionally biased region" description="Low complexity" evidence="4">
    <location>
        <begin position="225"/>
        <end position="240"/>
    </location>
</feature>
<feature type="transmembrane region" description="Helical" evidence="5">
    <location>
        <begin position="317"/>
        <end position="339"/>
    </location>
</feature>
<evidence type="ECO:0000256" key="2">
    <source>
        <dbReference type="ARBA" id="ARBA00022989"/>
    </source>
</evidence>
<keyword evidence="1 5" id="KW-0812">Transmembrane</keyword>
<feature type="transmembrane region" description="Helical" evidence="5">
    <location>
        <begin position="44"/>
        <end position="64"/>
    </location>
</feature>
<dbReference type="EMBL" id="RDQL01000019">
    <property type="protein sequence ID" value="RMW96703.1"/>
    <property type="molecule type" value="Genomic_DNA"/>
</dbReference>
<evidence type="ECO:0000256" key="4">
    <source>
        <dbReference type="SAM" id="MobiDB-lite"/>
    </source>
</evidence>
<keyword evidence="2 5" id="KW-1133">Transmembrane helix</keyword>
<sequence length="429" mass="44120">MLSAPPRPFRLAPLLLAALVGTMAMMAYVAIIGPVVRQLGISEMVAGISMSIGGVFWMLLARTWGRTSDRLGRKPVLLMGLGVFTLTYALLAVFVDLALHHTLPALLIAAVLIGARSVIGAFYAAVPPTAAATIADHVAPQARQQAMAKLGSANALGMVAGPAIVSLVSGWGLHWGFYATAALPLLGLLSIALGLPAGLPPQAPPPNDPTSPAQPSAPNAMPVRASSSASSPAPSSTPAARPHLPLWDPRLRLAMATAFVAMMCVAVAQVSVGFFAMDHFSLSEEKGARLAGHALTCVGLALILSQQCVIHLKHIALRHWVIAGAGISALGFASVLLAHQPWHLLLAYAVGAFGMGFIFPSFQAMAANAVQAHEQGAAAGNASAAQGLGMVLGPMLGTGLYTLAPAAPYAWIAASLLLLATALAWRSAR</sequence>
<feature type="transmembrane region" description="Helical" evidence="5">
    <location>
        <begin position="147"/>
        <end position="169"/>
    </location>
</feature>
<accession>A0A3M6Q0A4</accession>
<feature type="transmembrane region" description="Helical" evidence="5">
    <location>
        <begin position="12"/>
        <end position="32"/>
    </location>
</feature>
<feature type="domain" description="Major facilitator superfamily (MFS) profile" evidence="6">
    <location>
        <begin position="10"/>
        <end position="429"/>
    </location>
</feature>
<dbReference type="Pfam" id="PF07690">
    <property type="entry name" value="MFS_1"/>
    <property type="match status" value="1"/>
</dbReference>
<evidence type="ECO:0000259" key="6">
    <source>
        <dbReference type="PROSITE" id="PS50850"/>
    </source>
</evidence>
<feature type="region of interest" description="Disordered" evidence="4">
    <location>
        <begin position="200"/>
        <end position="241"/>
    </location>
</feature>
<dbReference type="Proteomes" id="UP000267035">
    <property type="component" value="Unassembled WGS sequence"/>
</dbReference>
<feature type="transmembrane region" description="Helical" evidence="5">
    <location>
        <begin position="105"/>
        <end position="126"/>
    </location>
</feature>
<reference evidence="7 8" key="1">
    <citation type="submission" date="2018-10" db="EMBL/GenBank/DDBJ databases">
        <title>Comamonadaceae CDC group NO-1 genome sequencing and assembly.</title>
        <authorList>
            <person name="Bernier A.-M."/>
            <person name="Bernard K."/>
        </authorList>
    </citation>
    <scope>NUCLEOTIDE SEQUENCE [LARGE SCALE GENOMIC DNA]</scope>
    <source>
        <strain evidence="7 8">NML161473</strain>
    </source>
</reference>
<proteinExistence type="predicted"/>
<evidence type="ECO:0000256" key="1">
    <source>
        <dbReference type="ARBA" id="ARBA00022692"/>
    </source>
</evidence>
<dbReference type="PANTHER" id="PTHR23546">
    <property type="entry name" value="TRANSPORT PROTEIN"/>
    <property type="match status" value="1"/>
</dbReference>
<feature type="transmembrane region" description="Helical" evidence="5">
    <location>
        <begin position="76"/>
        <end position="99"/>
    </location>
</feature>
<evidence type="ECO:0000256" key="3">
    <source>
        <dbReference type="ARBA" id="ARBA00023136"/>
    </source>
</evidence>
<evidence type="ECO:0000256" key="5">
    <source>
        <dbReference type="SAM" id="Phobius"/>
    </source>
</evidence>
<dbReference type="RefSeq" id="WP_122254534.1">
    <property type="nucleotide sequence ID" value="NZ_RDQL01000019.1"/>
</dbReference>
<feature type="transmembrane region" description="Helical" evidence="5">
    <location>
        <begin position="253"/>
        <end position="276"/>
    </location>
</feature>
<comment type="caution">
    <text evidence="7">The sequence shown here is derived from an EMBL/GenBank/DDBJ whole genome shotgun (WGS) entry which is preliminary data.</text>
</comment>
<name>A0A3M6Q0A4_9BURK</name>
<evidence type="ECO:0000313" key="7">
    <source>
        <dbReference type="EMBL" id="RMW96703.1"/>
    </source>
</evidence>
<dbReference type="AlphaFoldDB" id="A0A3M6Q0A4"/>
<feature type="transmembrane region" description="Helical" evidence="5">
    <location>
        <begin position="409"/>
        <end position="428"/>
    </location>
</feature>
<keyword evidence="8" id="KW-1185">Reference proteome</keyword>
<dbReference type="Gene3D" id="1.20.1250.20">
    <property type="entry name" value="MFS general substrate transporter like domains"/>
    <property type="match status" value="1"/>
</dbReference>
<dbReference type="InterPro" id="IPR011701">
    <property type="entry name" value="MFS"/>
</dbReference>
<feature type="compositionally biased region" description="Pro residues" evidence="4">
    <location>
        <begin position="200"/>
        <end position="209"/>
    </location>
</feature>
<dbReference type="InterPro" id="IPR036259">
    <property type="entry name" value="MFS_trans_sf"/>
</dbReference>
<organism evidence="7 8">
    <name type="scientific">Allofranklinella schreckenbergeri</name>
    <dbReference type="NCBI Taxonomy" id="1076744"/>
    <lineage>
        <taxon>Bacteria</taxon>
        <taxon>Pseudomonadati</taxon>
        <taxon>Pseudomonadota</taxon>
        <taxon>Betaproteobacteria</taxon>
        <taxon>Burkholderiales</taxon>
        <taxon>Comamonadaceae</taxon>
        <taxon>Allofranklinella</taxon>
    </lineage>
</organism>
<feature type="transmembrane region" description="Helical" evidence="5">
    <location>
        <begin position="345"/>
        <end position="370"/>
    </location>
</feature>
<feature type="transmembrane region" description="Helical" evidence="5">
    <location>
        <begin position="288"/>
        <end position="305"/>
    </location>
</feature>